<feature type="domain" description="CCR4-NOT transcription complex subunit 1" evidence="8">
    <location>
        <begin position="1236"/>
        <end position="1374"/>
    </location>
</feature>
<dbReference type="GO" id="GO:0017148">
    <property type="term" value="P:negative regulation of translation"/>
    <property type="evidence" value="ECO:0007669"/>
    <property type="project" value="InterPro"/>
</dbReference>
<feature type="domain" description="CCR4-NOT transcription complex subunit 1 TTP binding" evidence="10">
    <location>
        <begin position="635"/>
        <end position="800"/>
    </location>
</feature>
<dbReference type="InterPro" id="IPR055454">
    <property type="entry name" value="CNOT1-like_NOT1_connector"/>
</dbReference>
<evidence type="ECO:0000259" key="8">
    <source>
        <dbReference type="Pfam" id="PF12842"/>
    </source>
</evidence>
<evidence type="ECO:0000259" key="11">
    <source>
        <dbReference type="Pfam" id="PF16418"/>
    </source>
</evidence>
<evidence type="ECO:0000256" key="2">
    <source>
        <dbReference type="ARBA" id="ARBA00022491"/>
    </source>
</evidence>
<evidence type="ECO:0000259" key="10">
    <source>
        <dbReference type="Pfam" id="PF16417"/>
    </source>
</evidence>
<feature type="domain" description="CCR4-NOT transcription complex subunit 1 HEAT repeat" evidence="11">
    <location>
        <begin position="472"/>
        <end position="593"/>
    </location>
</feature>
<proteinExistence type="predicted"/>
<dbReference type="Pfam" id="PF16418">
    <property type="entry name" value="CNOT1_HEAT"/>
    <property type="match status" value="1"/>
</dbReference>
<dbReference type="Gene3D" id="1.25.40.840">
    <property type="entry name" value="CCR4-NOT transcription complex subunit 1 TTP binding domain"/>
    <property type="match status" value="1"/>
</dbReference>
<dbReference type="Pfam" id="PF12842">
    <property type="entry name" value="DUF3819"/>
    <property type="match status" value="1"/>
</dbReference>
<sequence>MIPFNSAVAEDVRSLVQGVDDSTFDSTHRELCQLADCSPDGCSLLLQVCLDEVLLNADVAKSSRLKPELLSTVFKYCLDKPYFSTSFCEALKTVHVSDMFLVKLSNELNLSAGERVGVGLALSDSGNLGLITKGQKFSIAEIEEICANPAHVLTNDQIHDIVVFLHQTDGLSKHMDSFTNIISLLNVKEMPFYVPAPIKEGNARPTISSRHMELYTGSLDDDFDSLLSEIGKEISMADIITELGYGCTSDIAHCKEILSLFEPLDDMGISKLLGAVVCTHVGLGEAHNTYSTFMSAVGNSQPSDSSQFTAWNIDVLVDSINEIAPRTNWITVVENLDHEGFCIPDEAAFCLLMSIYSRACKDPFPLHAVCGSLWKNTEGQLSFLKHAVAAPTDTFTFKHCSRKMVFPEFANRMQGNQAWYCLDLLEVLCQLAELGYATMVRSMLDYPLIHCPDVLLLGVSHINTPYNLLQYEVLSCVFPMILKDTTYSSLMNSLWHVNPYLTLRGFVDSHSDANCLLRTVEICQDLTILSAVLDSTPFAFSIKLATVAFRQSHSNLEKWLVEKLTAQGETFLEECVKFLKEIMSNTTYEAAEGAVQQPQVLQSHSGQLLSNQLVEELRRVEAVHESRNHGVVGRDAPTSEGGPDDIEAQANIYFHQMFSGQISVDAMVQMLARFKESTNKRELSIFNCMVSNLFEEYKFFPKYPDTQLKLAAVLMGSLIKHQLVAHLGLGIALRSVLDALRKSIDSKMFMFGTTALEQFMDRLIEWPQYCNHILQISHLRATHAELVAAIERVLAKISSSQNEPNVGSMLSADQHGSSSIGNMEASEASWQLINPTPTQLERSHQQRHQGFLGERSKGSTNIIQAKNILSSGQMPLASSPGDLAVNLKAATTPSSQASPHHSTTVSAPLQPTGFLRSRSSAPSGIRQPSFTTGFGAALNIETLVAAAERRDTPIEAPPSEVQDKIFFMINNISTSNMEAKAREFNEVLQEQYYPWFAQYMVMKRASIEPNFHDLYLKFFDKVNSKSLNKEMVKATYENCKVLLQSDLIKSSSEERSLLKNLGSWLGKFTIGRNQTLRAKEIDPKILIIEAYERGLMIAIIPFTSKVLFKNLSVDMKDVKPSSLLKDRIRQIEGNPDFSNKDVSASQAPVVAEVSSGVMPTINHVEPQPEINSTSRATSLPNMLSQYAAPLRLPTNNMVEDDKAALIMPEQLIAAIPRADIYFRINEKLSSFGSLQYSKIMDMALDKAIKEIIGPVIQRSVTIASRTTKELILKDYAMEADDSAVSRSAHLMVGTLAGSLAHVTSKEPLRVALSSHLRSLIQGITNNTESTEQIMLILVNDNLDLGCALIETVATRKAVEMIDGEIKQPFSQLRRQKELLGSAYYDAFPYTQGLKRVPDALRPKPTGHLSAAQRRVYEDFITVWHSQSSQNAGGSATATAMAVAPSNSSVPRVYSPNSALTDSSSFSSHFASASQTTELVHEESDRNAHLSSLSSKIGASDTSTQVIGTTNVASVFPPMVPNDLPVGEPTTTNKDLVTSAPLSPTTAVDRMGSVFVEPLNTSDALEMYQQVSQKLDTLIAKDGKDAEIQSVIAEVPDILLRCVSRDEAALAIAQKVFRSLYDNASNSNYVTWLLAALVAIRDVCKLVVKELTSWVIYSDEDKKFNIDIIIGLIRSELINLGDYNVHLAKIIDGGRNKAATEFAISLVQTLITQESISIAEVYNVVDALSKLAIRPSSPESLQQLIEIARSFASVKDENIRQSRDKKVLSGRPLVNKEENNANDVAFTDAVGFQEKVAVSFSEWCNICDHPTMGDSAYTHYIVKLQQDGLLKGDDLTDRFYHILTELAVAHSVVSEQVVAPGGISQQPTQQLQISYFSIDSYSKLVALVVKYSSVDIGPSKGSLFNKILSVIVRIIQRDAEEKKVLTAFANAFHVLQPLRVPAWRSFMPKLLLCNAQKGWPFFQRLLVDLFKFMEPYLRNAELGQPIHLLYKGTLRVLLVLLHDFPEFLCDYHFSFCDVIPPSCIQMRNVILSAFPRNMRLPDPSTPNLKIDLLAEISIPPRIMSDVDGALKSKQMKTQVDEYLKRPDGSFLTDLKQKLLLPQNEANIAGTRYNVPLVNSLVLYVGMQAVQQLQLNKMNASASAQQMNQSQLDVQIETATELFRNLVMNSDTEGRYLLLNAIANQLRYPNNHTHYFSFIILYLFSEANQEIVQEQITRVLLERLIVNRPHPWGLLITFIELIKNPRYSFWARSFTRCAPEIEKLFESVARSCGGKGGDDGVGLPDGGH</sequence>
<keyword evidence="2" id="KW-0678">Repressor</keyword>
<dbReference type="GO" id="GO:0030015">
    <property type="term" value="C:CCR4-NOT core complex"/>
    <property type="evidence" value="ECO:0007669"/>
    <property type="project" value="InterPro"/>
</dbReference>
<dbReference type="InterPro" id="IPR032191">
    <property type="entry name" value="CNOT1_CAF1_bind"/>
</dbReference>
<evidence type="ECO:0000313" key="13">
    <source>
        <dbReference type="EnsemblPlants" id="ORUFI10G19410.3"/>
    </source>
</evidence>
<feature type="domain" description="CCR4-NOT transcription complex subunit 1 CAF1-binding" evidence="9">
    <location>
        <begin position="954"/>
        <end position="1107"/>
    </location>
</feature>
<dbReference type="GO" id="GO:0060090">
    <property type="term" value="F:molecular adaptor activity"/>
    <property type="evidence" value="ECO:0007669"/>
    <property type="project" value="TreeGrafter"/>
</dbReference>
<dbReference type="GO" id="GO:0005634">
    <property type="term" value="C:nucleus"/>
    <property type="evidence" value="ECO:0007669"/>
    <property type="project" value="UniProtKB-SubCell"/>
</dbReference>
<evidence type="ECO:0000313" key="14">
    <source>
        <dbReference type="Proteomes" id="UP000008022"/>
    </source>
</evidence>
<evidence type="ECO:0000259" key="12">
    <source>
        <dbReference type="Pfam" id="PF25097"/>
    </source>
</evidence>
<protein>
    <recommendedName>
        <fullName evidence="15">Transcription regulator</fullName>
    </recommendedName>
</protein>
<feature type="compositionally biased region" description="Polar residues" evidence="6">
    <location>
        <begin position="891"/>
        <end position="909"/>
    </location>
</feature>
<dbReference type="Gene3D" id="1.25.40.800">
    <property type="match status" value="1"/>
</dbReference>
<evidence type="ECO:0000256" key="4">
    <source>
        <dbReference type="ARBA" id="ARBA00023163"/>
    </source>
</evidence>
<dbReference type="FunFam" id="1.25.40.840:FF:000003">
    <property type="entry name" value="Transcription regulator"/>
    <property type="match status" value="1"/>
</dbReference>
<evidence type="ECO:0000256" key="5">
    <source>
        <dbReference type="ARBA" id="ARBA00023242"/>
    </source>
</evidence>
<feature type="domain" description="CCR4-Not complex component Not1 C-terminal" evidence="7">
    <location>
        <begin position="1917"/>
        <end position="2267"/>
    </location>
</feature>
<feature type="domain" description="CCR4-NOT transcription complex subunit 1-like NOT1 connector" evidence="12">
    <location>
        <begin position="1576"/>
        <end position="1749"/>
    </location>
</feature>
<evidence type="ECO:0000256" key="6">
    <source>
        <dbReference type="SAM" id="MobiDB-lite"/>
    </source>
</evidence>
<reference evidence="13" key="2">
    <citation type="submission" date="2015-06" db="UniProtKB">
        <authorList>
            <consortium name="EnsemblPlants"/>
        </authorList>
    </citation>
    <scope>IDENTIFICATION</scope>
</reference>
<evidence type="ECO:0000259" key="7">
    <source>
        <dbReference type="Pfam" id="PF04054"/>
    </source>
</evidence>
<comment type="subcellular location">
    <subcellularLocation>
        <location evidence="1">Nucleus</location>
    </subcellularLocation>
</comment>
<evidence type="ECO:0000259" key="9">
    <source>
        <dbReference type="Pfam" id="PF16415"/>
    </source>
</evidence>
<dbReference type="GO" id="GO:0000932">
    <property type="term" value="C:P-body"/>
    <property type="evidence" value="ECO:0007669"/>
    <property type="project" value="TreeGrafter"/>
</dbReference>
<dbReference type="InterPro" id="IPR032194">
    <property type="entry name" value="CNOT1_HEAT"/>
</dbReference>
<dbReference type="Pfam" id="PF04054">
    <property type="entry name" value="Not1"/>
    <property type="match status" value="1"/>
</dbReference>
<evidence type="ECO:0000256" key="1">
    <source>
        <dbReference type="ARBA" id="ARBA00004123"/>
    </source>
</evidence>
<feature type="compositionally biased region" description="Basic and acidic residues" evidence="6">
    <location>
        <begin position="1478"/>
        <end position="1487"/>
    </location>
</feature>
<organism evidence="13 14">
    <name type="scientific">Oryza rufipogon</name>
    <name type="common">Brownbeard rice</name>
    <name type="synonym">Asian wild rice</name>
    <dbReference type="NCBI Taxonomy" id="4529"/>
    <lineage>
        <taxon>Eukaryota</taxon>
        <taxon>Viridiplantae</taxon>
        <taxon>Streptophyta</taxon>
        <taxon>Embryophyta</taxon>
        <taxon>Tracheophyta</taxon>
        <taxon>Spermatophyta</taxon>
        <taxon>Magnoliopsida</taxon>
        <taxon>Liliopsida</taxon>
        <taxon>Poales</taxon>
        <taxon>Poaceae</taxon>
        <taxon>BOP clade</taxon>
        <taxon>Oryzoideae</taxon>
        <taxon>Oryzeae</taxon>
        <taxon>Oryzinae</taxon>
        <taxon>Oryza</taxon>
    </lineage>
</organism>
<dbReference type="PANTHER" id="PTHR13162:SF11">
    <property type="entry name" value="CCR4-NOT COMPLEX COMPONENT NOT1 C-TERMINAL DOMAIN-CONTAINING PROTEIN"/>
    <property type="match status" value="1"/>
</dbReference>
<dbReference type="InterPro" id="IPR007196">
    <property type="entry name" value="CCR4-Not_Not1_C"/>
</dbReference>
<reference evidence="14" key="1">
    <citation type="submission" date="2013-06" db="EMBL/GenBank/DDBJ databases">
        <authorList>
            <person name="Zhao Q."/>
        </authorList>
    </citation>
    <scope>NUCLEOTIDE SEQUENCE</scope>
    <source>
        <strain evidence="14">cv. W1943</strain>
    </source>
</reference>
<name>A0A0E0R2D1_ORYRU</name>
<dbReference type="PANTHER" id="PTHR13162">
    <property type="entry name" value="CCR4-NOT TRANSCRIPTION COMPLEX"/>
    <property type="match status" value="1"/>
</dbReference>
<evidence type="ECO:0008006" key="15">
    <source>
        <dbReference type="Google" id="ProtNLM"/>
    </source>
</evidence>
<keyword evidence="3" id="KW-0805">Transcription regulation</keyword>
<evidence type="ECO:0000256" key="3">
    <source>
        <dbReference type="ARBA" id="ARBA00023015"/>
    </source>
</evidence>
<accession>A0A0E0R2D1</accession>
<keyword evidence="14" id="KW-1185">Reference proteome</keyword>
<keyword evidence="5" id="KW-0539">Nucleus</keyword>
<dbReference type="Pfam" id="PF16417">
    <property type="entry name" value="CNOT1_TTP_bind"/>
    <property type="match status" value="1"/>
</dbReference>
<dbReference type="FunFam" id="1.25.40.800:FF:000001">
    <property type="entry name" value="CCR4-NOT transcription complex subunit 1"/>
    <property type="match status" value="1"/>
</dbReference>
<keyword evidence="4" id="KW-0804">Transcription</keyword>
<dbReference type="Gene3D" id="1.25.40.790">
    <property type="match status" value="2"/>
</dbReference>
<dbReference type="InterPro" id="IPR038535">
    <property type="entry name" value="CNOT1_TTP_bind_sf"/>
</dbReference>
<dbReference type="InterPro" id="IPR024557">
    <property type="entry name" value="CNOT1_dom_4"/>
</dbReference>
<feature type="region of interest" description="Disordered" evidence="6">
    <location>
        <begin position="802"/>
        <end position="821"/>
    </location>
</feature>
<dbReference type="CDD" id="cd20710">
    <property type="entry name" value="NOT1_connector"/>
    <property type="match status" value="1"/>
</dbReference>
<dbReference type="EnsemblPlants" id="ORUFI10G19410.3">
    <property type="protein sequence ID" value="ORUFI10G19410.3"/>
    <property type="gene ID" value="ORUFI10G19410"/>
</dbReference>
<dbReference type="GO" id="GO:0000288">
    <property type="term" value="P:nuclear-transcribed mRNA catabolic process, deadenylation-dependent decay"/>
    <property type="evidence" value="ECO:0007669"/>
    <property type="project" value="TreeGrafter"/>
</dbReference>
<dbReference type="Pfam" id="PF25097">
    <property type="entry name" value="ARM_Cnot1"/>
    <property type="match status" value="1"/>
</dbReference>
<dbReference type="InterPro" id="IPR040398">
    <property type="entry name" value="Not1"/>
</dbReference>
<dbReference type="Gene3D" id="1.25.40.180">
    <property type="match status" value="1"/>
</dbReference>
<dbReference type="Gramene" id="ORUFI10G19410.3">
    <property type="protein sequence ID" value="ORUFI10G19410.3"/>
    <property type="gene ID" value="ORUFI10G19410"/>
</dbReference>
<dbReference type="Pfam" id="PF16415">
    <property type="entry name" value="CNOT1_CAF1_bind"/>
    <property type="match status" value="1"/>
</dbReference>
<feature type="region of interest" description="Disordered" evidence="6">
    <location>
        <begin position="891"/>
        <end position="925"/>
    </location>
</feature>
<feature type="region of interest" description="Disordered" evidence="6">
    <location>
        <begin position="1476"/>
        <end position="1495"/>
    </location>
</feature>
<dbReference type="InterPro" id="IPR032193">
    <property type="entry name" value="CNOT1_TTP_bind"/>
</dbReference>
<dbReference type="FunFam" id="1.25.40.180:FF:000219">
    <property type="match status" value="1"/>
</dbReference>
<dbReference type="Proteomes" id="UP000008022">
    <property type="component" value="Unassembled WGS sequence"/>
</dbReference>